<accession>A0A8S9YFI1</accession>
<comment type="caution">
    <text evidence="1">The sequence shown here is derived from an EMBL/GenBank/DDBJ whole genome shotgun (WGS) entry which is preliminary data.</text>
</comment>
<sequence>MVLFQHLQNRIMQMDIKNIGLVQTDSATAYIRLFIRAIDPKTMNLAFLDRNFRELIHFMEHTQFVALRKIDVQNNHYILELKTEYKELSERKLKQLNDKDSRLFRIIFHRSTVQSTTCWFNFNRSEKPNSCNRPLDISA</sequence>
<keyword evidence="2" id="KW-1185">Reference proteome</keyword>
<dbReference type="EMBL" id="JTDE01015289">
    <property type="protein sequence ID" value="KAF7233933.1"/>
    <property type="molecule type" value="Genomic_DNA"/>
</dbReference>
<evidence type="ECO:0000313" key="2">
    <source>
        <dbReference type="Proteomes" id="UP000822476"/>
    </source>
</evidence>
<gene>
    <name evidence="1" type="ORF">EG68_12434</name>
</gene>
<protein>
    <submittedName>
        <fullName evidence="1">Uncharacterized protein</fullName>
    </submittedName>
</protein>
<dbReference type="Proteomes" id="UP000822476">
    <property type="component" value="Unassembled WGS sequence"/>
</dbReference>
<evidence type="ECO:0000313" key="1">
    <source>
        <dbReference type="EMBL" id="KAF7233933.1"/>
    </source>
</evidence>
<dbReference type="AlphaFoldDB" id="A0A8S9YFI1"/>
<name>A0A8S9YFI1_9TREM</name>
<proteinExistence type="predicted"/>
<organism evidence="1 2">
    <name type="scientific">Paragonimus skrjabini miyazakii</name>
    <dbReference type="NCBI Taxonomy" id="59628"/>
    <lineage>
        <taxon>Eukaryota</taxon>
        <taxon>Metazoa</taxon>
        <taxon>Spiralia</taxon>
        <taxon>Lophotrochozoa</taxon>
        <taxon>Platyhelminthes</taxon>
        <taxon>Trematoda</taxon>
        <taxon>Digenea</taxon>
        <taxon>Plagiorchiida</taxon>
        <taxon>Troglotremata</taxon>
        <taxon>Troglotrematidae</taxon>
        <taxon>Paragonimus</taxon>
    </lineage>
</organism>
<reference evidence="1" key="1">
    <citation type="submission" date="2019-07" db="EMBL/GenBank/DDBJ databases">
        <title>Annotation for the trematode Paragonimus miyazaki's.</title>
        <authorList>
            <person name="Choi Y.-J."/>
        </authorList>
    </citation>
    <scope>NUCLEOTIDE SEQUENCE</scope>
    <source>
        <strain evidence="1">Japan</strain>
    </source>
</reference>